<proteinExistence type="predicted"/>
<dbReference type="Proteomes" id="UP000017559">
    <property type="component" value="Unassembled WGS sequence"/>
</dbReference>
<comment type="caution">
    <text evidence="1">The sequence shown here is derived from an EMBL/GenBank/DDBJ whole genome shotgun (WGS) entry which is preliminary data.</text>
</comment>
<dbReference type="EMBL" id="AWSO01000321">
    <property type="protein sequence ID" value="ESK91739.1"/>
    <property type="molecule type" value="Genomic_DNA"/>
</dbReference>
<name>V2YJ69_MONRO</name>
<dbReference type="AlphaFoldDB" id="V2YJ69"/>
<sequence length="75" mass="8225">MFSGSKGFTIHGGDFYNAGDQNNYEVHGNLNVYHNKGISRSLDDPNATLNACYDSEQRFPHPIAILALVHGSSRS</sequence>
<organism evidence="1 2">
    <name type="scientific">Moniliophthora roreri (strain MCA 2997)</name>
    <name type="common">Cocoa frosty pod rot fungus</name>
    <name type="synonym">Crinipellis roreri</name>
    <dbReference type="NCBI Taxonomy" id="1381753"/>
    <lineage>
        <taxon>Eukaryota</taxon>
        <taxon>Fungi</taxon>
        <taxon>Dikarya</taxon>
        <taxon>Basidiomycota</taxon>
        <taxon>Agaricomycotina</taxon>
        <taxon>Agaricomycetes</taxon>
        <taxon>Agaricomycetidae</taxon>
        <taxon>Agaricales</taxon>
        <taxon>Marasmiineae</taxon>
        <taxon>Marasmiaceae</taxon>
        <taxon>Moniliophthora</taxon>
    </lineage>
</organism>
<evidence type="ECO:0000313" key="2">
    <source>
        <dbReference type="Proteomes" id="UP000017559"/>
    </source>
</evidence>
<dbReference type="KEGG" id="mrr:Moror_10568"/>
<protein>
    <submittedName>
        <fullName evidence="1">Uncharacterized protein</fullName>
    </submittedName>
</protein>
<evidence type="ECO:0000313" key="1">
    <source>
        <dbReference type="EMBL" id="ESK91739.1"/>
    </source>
</evidence>
<reference evidence="1 2" key="1">
    <citation type="journal article" date="2014" name="BMC Genomics">
        <title>Genome and secretome analysis of the hemibiotrophic fungal pathogen, Moniliophthora roreri, which causes frosty pod rot disease of cacao: mechanisms of the biotrophic and necrotrophic phases.</title>
        <authorList>
            <person name="Meinhardt L.W."/>
            <person name="Costa G.G.L."/>
            <person name="Thomazella D.P.T."/>
            <person name="Teixeira P.J.P.L."/>
            <person name="Carazzolle M.F."/>
            <person name="Schuster S.C."/>
            <person name="Carlson J.E."/>
            <person name="Guiltinan M.J."/>
            <person name="Mieczkowski P."/>
            <person name="Farmer A."/>
            <person name="Ramaraj T."/>
            <person name="Crozier J."/>
            <person name="Davis R.E."/>
            <person name="Shao J."/>
            <person name="Melnick R.L."/>
            <person name="Pereira G.A.G."/>
            <person name="Bailey B.A."/>
        </authorList>
    </citation>
    <scope>NUCLEOTIDE SEQUENCE [LARGE SCALE GENOMIC DNA]</scope>
    <source>
        <strain evidence="1 2">MCA 2997</strain>
    </source>
</reference>
<accession>V2YJ69</accession>
<dbReference type="HOGENOM" id="CLU_2671620_0_0_1"/>
<gene>
    <name evidence="1" type="ORF">Moror_10568</name>
</gene>
<keyword evidence="2" id="KW-1185">Reference proteome</keyword>